<dbReference type="EMBL" id="BARW01003373">
    <property type="protein sequence ID" value="GAI66367.1"/>
    <property type="molecule type" value="Genomic_DNA"/>
</dbReference>
<proteinExistence type="predicted"/>
<gene>
    <name evidence="1" type="ORF">S12H4_08659</name>
</gene>
<dbReference type="AlphaFoldDB" id="X1QCZ5"/>
<accession>X1QCZ5</accession>
<name>X1QCZ5_9ZZZZ</name>
<sequence>MTIEEIKAKLNEKVPGFAARVAPVYELLKWEWSPGKQEPHVPSVGEIENTLYDLIEHLRDGHEDDHSSGGLSAYYRMPDEDESGCYGIAFELEEEVAFD</sequence>
<comment type="caution">
    <text evidence="1">The sequence shown here is derived from an EMBL/GenBank/DDBJ whole genome shotgun (WGS) entry which is preliminary data.</text>
</comment>
<reference evidence="1" key="1">
    <citation type="journal article" date="2014" name="Front. Microbiol.">
        <title>High frequency of phylogenetically diverse reductive dehalogenase-homologous genes in deep subseafloor sedimentary metagenomes.</title>
        <authorList>
            <person name="Kawai M."/>
            <person name="Futagami T."/>
            <person name="Toyoda A."/>
            <person name="Takaki Y."/>
            <person name="Nishi S."/>
            <person name="Hori S."/>
            <person name="Arai W."/>
            <person name="Tsubouchi T."/>
            <person name="Morono Y."/>
            <person name="Uchiyama I."/>
            <person name="Ito T."/>
            <person name="Fujiyama A."/>
            <person name="Inagaki F."/>
            <person name="Takami H."/>
        </authorList>
    </citation>
    <scope>NUCLEOTIDE SEQUENCE</scope>
    <source>
        <strain evidence="1">Expedition CK06-06</strain>
    </source>
</reference>
<organism evidence="1">
    <name type="scientific">marine sediment metagenome</name>
    <dbReference type="NCBI Taxonomy" id="412755"/>
    <lineage>
        <taxon>unclassified sequences</taxon>
        <taxon>metagenomes</taxon>
        <taxon>ecological metagenomes</taxon>
    </lineage>
</organism>
<evidence type="ECO:0000313" key="1">
    <source>
        <dbReference type="EMBL" id="GAI66367.1"/>
    </source>
</evidence>
<protein>
    <submittedName>
        <fullName evidence="1">Uncharacterized protein</fullName>
    </submittedName>
</protein>